<feature type="signal peptide" evidence="2">
    <location>
        <begin position="1"/>
        <end position="23"/>
    </location>
</feature>
<keyword evidence="4" id="KW-1185">Reference proteome</keyword>
<feature type="transmembrane region" description="Helical" evidence="1">
    <location>
        <begin position="128"/>
        <end position="150"/>
    </location>
</feature>
<feature type="chain" id="PRO_5046172837" evidence="2">
    <location>
        <begin position="24"/>
        <end position="201"/>
    </location>
</feature>
<accession>A0ABY7LJW6</accession>
<keyword evidence="1" id="KW-0812">Transmembrane</keyword>
<name>A0ABY7LJW6_9BACT</name>
<dbReference type="RefSeq" id="WP_269558307.1">
    <property type="nucleotide sequence ID" value="NZ_CP114767.1"/>
</dbReference>
<dbReference type="EMBL" id="CP114767">
    <property type="protein sequence ID" value="WBA40197.1"/>
    <property type="molecule type" value="Genomic_DNA"/>
</dbReference>
<keyword evidence="1" id="KW-0472">Membrane</keyword>
<proteinExistence type="predicted"/>
<protein>
    <submittedName>
        <fullName evidence="3">Uncharacterized protein</fullName>
    </submittedName>
</protein>
<evidence type="ECO:0000256" key="2">
    <source>
        <dbReference type="SAM" id="SignalP"/>
    </source>
</evidence>
<keyword evidence="1" id="KW-1133">Transmembrane helix</keyword>
<evidence type="ECO:0000256" key="1">
    <source>
        <dbReference type="SAM" id="Phobius"/>
    </source>
</evidence>
<evidence type="ECO:0000313" key="4">
    <source>
        <dbReference type="Proteomes" id="UP001211005"/>
    </source>
</evidence>
<dbReference type="Proteomes" id="UP001211005">
    <property type="component" value="Chromosome"/>
</dbReference>
<evidence type="ECO:0000313" key="3">
    <source>
        <dbReference type="EMBL" id="WBA40197.1"/>
    </source>
</evidence>
<sequence>MKDYSLFALLGALLLLSSCQSQQAFLFRPTVATHSSAAGMAREPLEPASEHTAIPVPELTAELPIAASNSPAKYSRAHLPPVRPTATEPITNLVQPAALRVAPDTALVRPAADIPLHKIKETSNLTKVVRALGVLLLLFGAVLFLVPFFTSLPGWTFLAYFLYGLLVMLLSLPLLIFRSKNSPRQQELERRRAARKAAAGR</sequence>
<feature type="transmembrane region" description="Helical" evidence="1">
    <location>
        <begin position="157"/>
        <end position="177"/>
    </location>
</feature>
<dbReference type="PROSITE" id="PS51257">
    <property type="entry name" value="PROKAR_LIPOPROTEIN"/>
    <property type="match status" value="1"/>
</dbReference>
<reference evidence="3 4" key="1">
    <citation type="submission" date="2022-12" db="EMBL/GenBank/DDBJ databases">
        <title>Hymenobacter canadensis sp. nov. isolated from lake water of the Cambridge Bay, Canada.</title>
        <authorList>
            <person name="Kim W.H."/>
            <person name="Lee Y.M."/>
        </authorList>
    </citation>
    <scope>NUCLEOTIDE SEQUENCE [LARGE SCALE GENOMIC DNA]</scope>
    <source>
        <strain evidence="3 4">PAMC 29467</strain>
    </source>
</reference>
<organism evidence="3 4">
    <name type="scientific">Hymenobacter canadensis</name>
    <dbReference type="NCBI Taxonomy" id="2999067"/>
    <lineage>
        <taxon>Bacteria</taxon>
        <taxon>Pseudomonadati</taxon>
        <taxon>Bacteroidota</taxon>
        <taxon>Cytophagia</taxon>
        <taxon>Cytophagales</taxon>
        <taxon>Hymenobacteraceae</taxon>
        <taxon>Hymenobacter</taxon>
    </lineage>
</organism>
<gene>
    <name evidence="3" type="ORF">O3303_10165</name>
</gene>
<keyword evidence="2" id="KW-0732">Signal</keyword>